<reference evidence="2" key="1">
    <citation type="submission" date="2020-01" db="EMBL/GenBank/DDBJ databases">
        <title>Identification and distribution of gene clusters putatively required for synthesis of sphingolipid metabolism inhibitors in phylogenetically diverse species of the filamentous fungus Fusarium.</title>
        <authorList>
            <person name="Kim H.-S."/>
            <person name="Busman M."/>
            <person name="Brown D.W."/>
            <person name="Divon H."/>
            <person name="Uhlig S."/>
            <person name="Proctor R.H."/>
        </authorList>
    </citation>
    <scope>NUCLEOTIDE SEQUENCE</scope>
    <source>
        <strain evidence="2">NRRL 53441</strain>
    </source>
</reference>
<dbReference type="Pfam" id="PF20150">
    <property type="entry name" value="2EXR"/>
    <property type="match status" value="1"/>
</dbReference>
<protein>
    <recommendedName>
        <fullName evidence="1">2EXR domain-containing protein</fullName>
    </recommendedName>
</protein>
<evidence type="ECO:0000313" key="2">
    <source>
        <dbReference type="EMBL" id="KAF4447869.1"/>
    </source>
</evidence>
<dbReference type="AlphaFoldDB" id="A0A8H4NR09"/>
<accession>A0A8H4NR09</accession>
<gene>
    <name evidence="2" type="ORF">F53441_8674</name>
</gene>
<dbReference type="OrthoDB" id="3596450at2759"/>
<organism evidence="2 3">
    <name type="scientific">Fusarium austroafricanum</name>
    <dbReference type="NCBI Taxonomy" id="2364996"/>
    <lineage>
        <taxon>Eukaryota</taxon>
        <taxon>Fungi</taxon>
        <taxon>Dikarya</taxon>
        <taxon>Ascomycota</taxon>
        <taxon>Pezizomycotina</taxon>
        <taxon>Sordariomycetes</taxon>
        <taxon>Hypocreomycetidae</taxon>
        <taxon>Hypocreales</taxon>
        <taxon>Nectriaceae</taxon>
        <taxon>Fusarium</taxon>
        <taxon>Fusarium concolor species complex</taxon>
    </lineage>
</organism>
<dbReference type="InterPro" id="IPR045518">
    <property type="entry name" value="2EXR"/>
</dbReference>
<evidence type="ECO:0000313" key="3">
    <source>
        <dbReference type="Proteomes" id="UP000605986"/>
    </source>
</evidence>
<dbReference type="EMBL" id="JAADJG010000372">
    <property type="protein sequence ID" value="KAF4447869.1"/>
    <property type="molecule type" value="Genomic_DNA"/>
</dbReference>
<name>A0A8H4NR09_9HYPO</name>
<dbReference type="Proteomes" id="UP000605986">
    <property type="component" value="Unassembled WGS sequence"/>
</dbReference>
<keyword evidence="3" id="KW-1185">Reference proteome</keyword>
<comment type="caution">
    <text evidence="2">The sequence shown here is derived from an EMBL/GenBank/DDBJ whole genome shotgun (WGS) entry which is preliminary data.</text>
</comment>
<evidence type="ECO:0000259" key="1">
    <source>
        <dbReference type="Pfam" id="PF20150"/>
    </source>
</evidence>
<feature type="domain" description="2EXR" evidence="1">
    <location>
        <begin position="5"/>
        <end position="124"/>
    </location>
</feature>
<proteinExistence type="predicted"/>
<sequence length="332" mass="39404">MALSFPKFRALPREIREEIWKFATRPDEPGVHYFSISRNEQYSHSKNLKNAVIPKYEIPNIILSAPNWFIRSADHVRYVGTERDPASWRVNNPSLYLFDSGLWTACKESRMVMRKHYRLSYWKEVRENTLKRSRRAPCSHSEMMPELIHFRDKESRDQYAIIYPQRDIFVLQAETLDFTWMGLENHTLAAPSCGFGGIDNLAIEYNQRWASCDKEFIGLMAKRLIDIASEAFSRRIWFVDYRIRRKILALTESQALSLDLYVFHQQGRRFVRVDEHESESPWNIEYEVAEGRLSSCKHFVRRLREEADKKLQAMRYENMQPLDICICACEEN</sequence>